<dbReference type="InterPro" id="IPR050570">
    <property type="entry name" value="Cell_wall_metabolism_enzyme"/>
</dbReference>
<dbReference type="Proteomes" id="UP000515237">
    <property type="component" value="Chromosome"/>
</dbReference>
<evidence type="ECO:0000256" key="1">
    <source>
        <dbReference type="ARBA" id="ARBA00022729"/>
    </source>
</evidence>
<dbReference type="SUPFAM" id="SSF51261">
    <property type="entry name" value="Duplicated hybrid motif"/>
    <property type="match status" value="1"/>
</dbReference>
<feature type="domain" description="M23ase beta-sheet core" evidence="5">
    <location>
        <begin position="326"/>
        <end position="418"/>
    </location>
</feature>
<dbReference type="AlphaFoldDB" id="A0A7G7G3G8"/>
<gene>
    <name evidence="6" type="ORF">HUW51_02795</name>
</gene>
<keyword evidence="2" id="KW-0175">Coiled coil</keyword>
<dbReference type="Gene3D" id="6.10.250.3150">
    <property type="match status" value="1"/>
</dbReference>
<dbReference type="KEGG" id="aswu:HUW51_02795"/>
<dbReference type="CDD" id="cd12797">
    <property type="entry name" value="M23_peptidase"/>
    <property type="match status" value="1"/>
</dbReference>
<name>A0A7G7G3G8_9BACT</name>
<dbReference type="InterPro" id="IPR011055">
    <property type="entry name" value="Dup_hybrid_motif"/>
</dbReference>
<dbReference type="GO" id="GO:0004222">
    <property type="term" value="F:metalloendopeptidase activity"/>
    <property type="evidence" value="ECO:0007669"/>
    <property type="project" value="TreeGrafter"/>
</dbReference>
<evidence type="ECO:0000256" key="2">
    <source>
        <dbReference type="SAM" id="Coils"/>
    </source>
</evidence>
<feature type="coiled-coil region" evidence="2">
    <location>
        <begin position="206"/>
        <end position="240"/>
    </location>
</feature>
<protein>
    <submittedName>
        <fullName evidence="6">Peptidoglycan DD-metalloendopeptidase family protein</fullName>
    </submittedName>
</protein>
<evidence type="ECO:0000256" key="4">
    <source>
        <dbReference type="SAM" id="SignalP"/>
    </source>
</evidence>
<dbReference type="Gene3D" id="2.70.70.10">
    <property type="entry name" value="Glucose Permease (Domain IIA)"/>
    <property type="match status" value="1"/>
</dbReference>
<dbReference type="EMBL" id="CP055156">
    <property type="protein sequence ID" value="QNF31702.1"/>
    <property type="molecule type" value="Genomic_DNA"/>
</dbReference>
<feature type="region of interest" description="Disordered" evidence="3">
    <location>
        <begin position="26"/>
        <end position="46"/>
    </location>
</feature>
<dbReference type="PANTHER" id="PTHR21666:SF289">
    <property type="entry name" value="L-ALA--D-GLU ENDOPEPTIDASE"/>
    <property type="match status" value="1"/>
</dbReference>
<keyword evidence="7" id="KW-1185">Reference proteome</keyword>
<keyword evidence="1 4" id="KW-0732">Signal</keyword>
<evidence type="ECO:0000256" key="3">
    <source>
        <dbReference type="SAM" id="MobiDB-lite"/>
    </source>
</evidence>
<dbReference type="Pfam" id="PF01551">
    <property type="entry name" value="Peptidase_M23"/>
    <property type="match status" value="1"/>
</dbReference>
<proteinExistence type="predicted"/>
<reference evidence="6 7" key="1">
    <citation type="journal article" date="2018" name="Int. J. Syst. Evol. Microbiol.">
        <title>Adhaeribacter swui sp. nov., isolated from wet mud.</title>
        <authorList>
            <person name="Kim D.U."/>
            <person name="Kim K.W."/>
            <person name="Kang M.S."/>
            <person name="Kim J.Y."/>
            <person name="Jang J.H."/>
            <person name="Kim M.K."/>
        </authorList>
    </citation>
    <scope>NUCLEOTIDE SEQUENCE [LARGE SCALE GENOMIC DNA]</scope>
    <source>
        <strain evidence="6 7">KCTC 52873</strain>
    </source>
</reference>
<evidence type="ECO:0000259" key="5">
    <source>
        <dbReference type="Pfam" id="PF01551"/>
    </source>
</evidence>
<dbReference type="PANTHER" id="PTHR21666">
    <property type="entry name" value="PEPTIDASE-RELATED"/>
    <property type="match status" value="1"/>
</dbReference>
<accession>A0A7G7G3G8</accession>
<feature type="chain" id="PRO_5028886128" evidence="4">
    <location>
        <begin position="25"/>
        <end position="425"/>
    </location>
</feature>
<dbReference type="InterPro" id="IPR016047">
    <property type="entry name" value="M23ase_b-sheet_dom"/>
</dbReference>
<organism evidence="6 7">
    <name type="scientific">Adhaeribacter swui</name>
    <dbReference type="NCBI Taxonomy" id="2086471"/>
    <lineage>
        <taxon>Bacteria</taxon>
        <taxon>Pseudomonadati</taxon>
        <taxon>Bacteroidota</taxon>
        <taxon>Cytophagia</taxon>
        <taxon>Cytophagales</taxon>
        <taxon>Hymenobacteraceae</taxon>
        <taxon>Adhaeribacter</taxon>
    </lineage>
</organism>
<feature type="signal peptide" evidence="4">
    <location>
        <begin position="1"/>
        <end position="24"/>
    </location>
</feature>
<evidence type="ECO:0000313" key="7">
    <source>
        <dbReference type="Proteomes" id="UP000515237"/>
    </source>
</evidence>
<sequence>MQVRFKFFLFFLLFFVTLFNHSEAQKRTSQTRKPKSKAQLEREKRENLNRIQEANRILEQTKQQKEASLGQLNAIKEKITVQKKVITNISSELNYIESDVKQTETVVGNMQTDLQKLKAEYATMIYGASKTANSYNKLMFLFAADSFNQFIRRLTYLRQYSESRKKQVAEINRVTTNLGQKLTVLNRQKRQKKNLLNVQVKENYNLLSLKDQQDNMVQQLSQKEKELRQEVNRRQTAVRKLDNVIANMVREEIARAARAAKSKAAAEGGTSARTSANRVTLTPETALLSSNFGGNKGRFSWPVERGFISQRFGVHAHPVLKNVSTRNNGIDIQTNAGESVRSIFSGIVRAVLEVPPYHTVVMIQHGEYFTTFSKLKSASVSEGQKVDAKEVIGTVYTNPDGTTELHFEIWRNTTKLNPEAWLLTR</sequence>
<evidence type="ECO:0000313" key="6">
    <source>
        <dbReference type="EMBL" id="QNF31702.1"/>
    </source>
</evidence>